<evidence type="ECO:0000313" key="3">
    <source>
        <dbReference type="Proteomes" id="UP001528673"/>
    </source>
</evidence>
<feature type="transmembrane region" description="Helical" evidence="1">
    <location>
        <begin position="66"/>
        <end position="90"/>
    </location>
</feature>
<keyword evidence="1" id="KW-1133">Transmembrane helix</keyword>
<organism evidence="2 3">
    <name type="scientific">Curvibacter cyanobacteriorum</name>
    <dbReference type="NCBI Taxonomy" id="3026422"/>
    <lineage>
        <taxon>Bacteria</taxon>
        <taxon>Pseudomonadati</taxon>
        <taxon>Pseudomonadota</taxon>
        <taxon>Betaproteobacteria</taxon>
        <taxon>Burkholderiales</taxon>
        <taxon>Comamonadaceae</taxon>
        <taxon>Curvibacter</taxon>
    </lineage>
</organism>
<comment type="caution">
    <text evidence="2">The sequence shown here is derived from an EMBL/GenBank/DDBJ whole genome shotgun (WGS) entry which is preliminary data.</text>
</comment>
<dbReference type="EMBL" id="JAQSIP010000003">
    <property type="protein sequence ID" value="MDD0838770.1"/>
    <property type="molecule type" value="Genomic_DNA"/>
</dbReference>
<dbReference type="PANTHER" id="PTHR36109:SF2">
    <property type="entry name" value="MEMBRANE PROTEIN"/>
    <property type="match status" value="1"/>
</dbReference>
<keyword evidence="1" id="KW-0472">Membrane</keyword>
<protein>
    <submittedName>
        <fullName evidence="2">DUF1269 domain-containing protein</fullName>
    </submittedName>
</protein>
<dbReference type="RefSeq" id="WP_273951086.1">
    <property type="nucleotide sequence ID" value="NZ_JAQSIP010000003.1"/>
</dbReference>
<evidence type="ECO:0000313" key="2">
    <source>
        <dbReference type="EMBL" id="MDD0838770.1"/>
    </source>
</evidence>
<keyword evidence="3" id="KW-1185">Reference proteome</keyword>
<dbReference type="Proteomes" id="UP001528673">
    <property type="component" value="Unassembled WGS sequence"/>
</dbReference>
<evidence type="ECO:0000256" key="1">
    <source>
        <dbReference type="SAM" id="Phobius"/>
    </source>
</evidence>
<keyword evidence="1" id="KW-0812">Transmembrane</keyword>
<accession>A0ABT5MXL2</accession>
<reference evidence="2 3" key="1">
    <citation type="submission" date="2023-02" db="EMBL/GenBank/DDBJ databases">
        <title>Bacterial whole genomic sequence of Curvibacter sp. HBC61.</title>
        <authorList>
            <person name="Le V."/>
            <person name="Ko S.-R."/>
            <person name="Ahn C.-Y."/>
            <person name="Oh H.-M."/>
        </authorList>
    </citation>
    <scope>NUCLEOTIDE SEQUENCE [LARGE SCALE GENOMIC DNA]</scope>
    <source>
        <strain evidence="2 3">HBC61</strain>
    </source>
</reference>
<gene>
    <name evidence="2" type="ORF">PSQ40_09335</name>
</gene>
<feature type="transmembrane region" description="Helical" evidence="1">
    <location>
        <begin position="96"/>
        <end position="119"/>
    </location>
</feature>
<dbReference type="InterPro" id="IPR052948">
    <property type="entry name" value="Low_temp-induced_all0457"/>
</dbReference>
<sequence length="169" mass="17918">MNDYPESPCFVYDTREQAEQAIQTLDHGGVSLSVLSLIGKGYHSEEHPVGFYTLGDKVKAWGTKGAFWGGIWGLLLVPAVFFLPGIGVVALAGPVVLTLVGVLEGAALVGGLSALGAALSQLGVPKAMALKFETALKVDKYLLLVHGSAEEQARARELLPWSTMRQQVA</sequence>
<name>A0ABT5MXL2_9BURK</name>
<proteinExistence type="predicted"/>
<dbReference type="PANTHER" id="PTHR36109">
    <property type="entry name" value="MEMBRANE PROTEIN-RELATED"/>
    <property type="match status" value="1"/>
</dbReference>